<dbReference type="PROSITE" id="PS50106">
    <property type="entry name" value="PDZ"/>
    <property type="match status" value="1"/>
</dbReference>
<dbReference type="AlphaFoldDB" id="A0A7M5WVG2"/>
<dbReference type="SUPFAM" id="SSF50156">
    <property type="entry name" value="PDZ domain-like"/>
    <property type="match status" value="1"/>
</dbReference>
<sequence length="410" mass="47452">MQNIRNQKTKLTRLSSTLLQQRRCLSLTAQHLNNWNPVIRKRNTDVGKHVFEAFSVRTLIDQHPELNGGEIHDVTQGLVKTEMLVDKLQDSSTLPSCEAVEDIFSKIGELKLQKNVTELDAVLREFSEKIFDGLSQREKLFLMKTRHPKHILKTICNSKNMELTVEVDFDCDESECIVFITCGDKELQMRMPKDKSIAEVEHDVCLLLLNDHFSEEFNAFKFRLSEVVDESTILLNPKAPVKREVSLQKISEESFGFTIRGGERKAVRNDEYLQQYITTPVFISDIIAGSPAEKAGLMVGDVLLAVSDHVLQDMGHQQVVLSLKKFANVSSVTFTVKHSKQEVLKYEAEQRFIERQKEKVREEIRCKNMSKWHDAKAKLDPEEYLLERLKEKKKTYIAKKPRQSRRLWDY</sequence>
<dbReference type="RefSeq" id="XP_066931738.1">
    <property type="nucleotide sequence ID" value="XM_067075637.1"/>
</dbReference>
<reference evidence="2" key="1">
    <citation type="submission" date="2021-01" db="UniProtKB">
        <authorList>
            <consortium name="EnsemblMetazoa"/>
        </authorList>
    </citation>
    <scope>IDENTIFICATION</scope>
</reference>
<evidence type="ECO:0000313" key="3">
    <source>
        <dbReference type="Proteomes" id="UP000594262"/>
    </source>
</evidence>
<dbReference type="Proteomes" id="UP000594262">
    <property type="component" value="Unplaced"/>
</dbReference>
<organism evidence="2 3">
    <name type="scientific">Clytia hemisphaerica</name>
    <dbReference type="NCBI Taxonomy" id="252671"/>
    <lineage>
        <taxon>Eukaryota</taxon>
        <taxon>Metazoa</taxon>
        <taxon>Cnidaria</taxon>
        <taxon>Hydrozoa</taxon>
        <taxon>Hydroidolina</taxon>
        <taxon>Leptothecata</taxon>
        <taxon>Obeliida</taxon>
        <taxon>Clytiidae</taxon>
        <taxon>Clytia</taxon>
    </lineage>
</organism>
<dbReference type="Pfam" id="PF00595">
    <property type="entry name" value="PDZ"/>
    <property type="match status" value="1"/>
</dbReference>
<protein>
    <recommendedName>
        <fullName evidence="1">PDZ domain-containing protein</fullName>
    </recommendedName>
</protein>
<dbReference type="EnsemblMetazoa" id="CLYHEMT013550.1">
    <property type="protein sequence ID" value="CLYHEMP013550.1"/>
    <property type="gene ID" value="CLYHEMG013550"/>
</dbReference>
<accession>A0A7M5WVG2</accession>
<dbReference type="CDD" id="cd00136">
    <property type="entry name" value="PDZ_canonical"/>
    <property type="match status" value="1"/>
</dbReference>
<proteinExistence type="predicted"/>
<dbReference type="SMART" id="SM00228">
    <property type="entry name" value="PDZ"/>
    <property type="match status" value="1"/>
</dbReference>
<keyword evidence="3" id="KW-1185">Reference proteome</keyword>
<dbReference type="InterPro" id="IPR001478">
    <property type="entry name" value="PDZ"/>
</dbReference>
<feature type="domain" description="PDZ" evidence="1">
    <location>
        <begin position="244"/>
        <end position="338"/>
    </location>
</feature>
<dbReference type="Gene3D" id="2.30.42.10">
    <property type="match status" value="1"/>
</dbReference>
<dbReference type="PANTHER" id="PTHR14063">
    <property type="entry name" value="PROTEIN LIN-7 HOMOLOG"/>
    <property type="match status" value="1"/>
</dbReference>
<dbReference type="InterPro" id="IPR036034">
    <property type="entry name" value="PDZ_sf"/>
</dbReference>
<evidence type="ECO:0000313" key="2">
    <source>
        <dbReference type="EnsemblMetazoa" id="CLYHEMP013550.1"/>
    </source>
</evidence>
<dbReference type="InterPro" id="IPR051109">
    <property type="entry name" value="MAM_complex_regulator"/>
</dbReference>
<evidence type="ECO:0000259" key="1">
    <source>
        <dbReference type="PROSITE" id="PS50106"/>
    </source>
</evidence>
<dbReference type="GeneID" id="136819411"/>
<name>A0A7M5WVG2_9CNID</name>
<dbReference type="OrthoDB" id="165498at2759"/>